<evidence type="ECO:0000313" key="4">
    <source>
        <dbReference type="Proteomes" id="UP000197032"/>
    </source>
</evidence>
<evidence type="ECO:0000256" key="1">
    <source>
        <dbReference type="SAM" id="Coils"/>
    </source>
</evidence>
<evidence type="ECO:0000256" key="2">
    <source>
        <dbReference type="SAM" id="Phobius"/>
    </source>
</evidence>
<dbReference type="RefSeq" id="WP_088553564.1">
    <property type="nucleotide sequence ID" value="NZ_BDGJ01000059.1"/>
</dbReference>
<keyword evidence="2" id="KW-0812">Transmembrane</keyword>
<feature type="coiled-coil region" evidence="1">
    <location>
        <begin position="42"/>
        <end position="69"/>
    </location>
</feature>
<comment type="caution">
    <text evidence="3">The sequence shown here is derived from an EMBL/GenBank/DDBJ whole genome shotgun (WGS) entry which is preliminary data.</text>
</comment>
<sequence>MEQITLILIVVAVIYLLFLGGGIYFWLTKPRETKPHLAARMDETEAKILAEVEKEAEEAEKRAHQHKTS</sequence>
<accession>A0A1Z5HS56</accession>
<keyword evidence="2" id="KW-0472">Membrane</keyword>
<keyword evidence="1" id="KW-0175">Coiled coil</keyword>
<organism evidence="3 4">
    <name type="scientific">Calderihabitans maritimus</name>
    <dbReference type="NCBI Taxonomy" id="1246530"/>
    <lineage>
        <taxon>Bacteria</taxon>
        <taxon>Bacillati</taxon>
        <taxon>Bacillota</taxon>
        <taxon>Clostridia</taxon>
        <taxon>Neomoorellales</taxon>
        <taxon>Calderihabitantaceae</taxon>
        <taxon>Calderihabitans</taxon>
    </lineage>
</organism>
<name>A0A1Z5HS56_9FIRM</name>
<feature type="transmembrane region" description="Helical" evidence="2">
    <location>
        <begin position="6"/>
        <end position="27"/>
    </location>
</feature>
<dbReference type="AlphaFoldDB" id="A0A1Z5HS56"/>
<keyword evidence="4" id="KW-1185">Reference proteome</keyword>
<gene>
    <name evidence="3" type="ORF">KKC1_13140</name>
</gene>
<proteinExistence type="predicted"/>
<dbReference type="Proteomes" id="UP000197032">
    <property type="component" value="Unassembled WGS sequence"/>
</dbReference>
<protein>
    <submittedName>
        <fullName evidence="3">Uncharacterized protein</fullName>
    </submittedName>
</protein>
<evidence type="ECO:0000313" key="3">
    <source>
        <dbReference type="EMBL" id="GAW92155.1"/>
    </source>
</evidence>
<reference evidence="4" key="1">
    <citation type="journal article" date="2017" name="Appl. Environ. Microbiol.">
        <title>Genomic analysis of Calderihabitans maritimus KKC1, a thermophilic hydrogenogenic carboxydotrophic bacterium isolated from marine sediment.</title>
        <authorList>
            <person name="Omae K."/>
            <person name="Yoneda Y."/>
            <person name="Fukuyama Y."/>
            <person name="Yoshida T."/>
            <person name="Sako Y."/>
        </authorList>
    </citation>
    <scope>NUCLEOTIDE SEQUENCE [LARGE SCALE GENOMIC DNA]</scope>
    <source>
        <strain evidence="4">KKC1</strain>
    </source>
</reference>
<dbReference type="EMBL" id="BDGJ01000059">
    <property type="protein sequence ID" value="GAW92155.1"/>
    <property type="molecule type" value="Genomic_DNA"/>
</dbReference>
<keyword evidence="2" id="KW-1133">Transmembrane helix</keyword>